<feature type="domain" description="Malate synthase TIM barrel" evidence="9">
    <location>
        <begin position="149"/>
        <end position="394"/>
    </location>
</feature>
<dbReference type="InterPro" id="IPR046363">
    <property type="entry name" value="MS_N_TIM-barrel_dom"/>
</dbReference>
<reference evidence="12 13" key="1">
    <citation type="submission" date="2018-10" db="EMBL/GenBank/DDBJ databases">
        <title>Genomic Encyclopedia of Archaeal and Bacterial Type Strains, Phase II (KMG-II): from individual species to whole genera.</title>
        <authorList>
            <person name="Goeker M."/>
        </authorList>
    </citation>
    <scope>NUCLEOTIDE SEQUENCE [LARGE SCALE GENOMIC DNA]</scope>
    <source>
        <strain evidence="12 13">DSM 14954</strain>
    </source>
</reference>
<dbReference type="OrthoDB" id="9768429at2"/>
<dbReference type="InterPro" id="IPR001465">
    <property type="entry name" value="Malate_synthase_TIM"/>
</dbReference>
<dbReference type="EC" id="2.3.3.9" evidence="2"/>
<name>A0A660L1M5_9ACTN</name>
<accession>A0A660L1M5</accession>
<dbReference type="Proteomes" id="UP000278962">
    <property type="component" value="Unassembled WGS sequence"/>
</dbReference>
<feature type="active site" description="Proton acceptor" evidence="8">
    <location>
        <position position="153"/>
    </location>
</feature>
<dbReference type="FunFam" id="3.20.20.360:FF:000001">
    <property type="entry name" value="Malate synthase"/>
    <property type="match status" value="1"/>
</dbReference>
<dbReference type="PANTHER" id="PTHR42902">
    <property type="entry name" value="MALATE SYNTHASE"/>
    <property type="match status" value="1"/>
</dbReference>
<dbReference type="PANTHER" id="PTHR42902:SF1">
    <property type="entry name" value="MALATE SYNTHASE 1-RELATED"/>
    <property type="match status" value="1"/>
</dbReference>
<feature type="domain" description="Malate synthase N-terminal" evidence="10">
    <location>
        <begin position="11"/>
        <end position="47"/>
    </location>
</feature>
<dbReference type="RefSeq" id="WP_121256630.1">
    <property type="nucleotide sequence ID" value="NZ_RBIL01000002.1"/>
</dbReference>
<dbReference type="Gene3D" id="1.20.1220.12">
    <property type="entry name" value="Malate synthase, domain III"/>
    <property type="match status" value="1"/>
</dbReference>
<evidence type="ECO:0000256" key="1">
    <source>
        <dbReference type="ARBA" id="ARBA00006394"/>
    </source>
</evidence>
<evidence type="ECO:0000259" key="10">
    <source>
        <dbReference type="Pfam" id="PF20656"/>
    </source>
</evidence>
<keyword evidence="3" id="KW-0329">Glyoxylate bypass</keyword>
<proteinExistence type="inferred from homology"/>
<dbReference type="AlphaFoldDB" id="A0A660L1M5"/>
<dbReference type="FunFam" id="1.20.1220.12:FF:000001">
    <property type="entry name" value="Malate synthase"/>
    <property type="match status" value="1"/>
</dbReference>
<dbReference type="PIRSF" id="PIRSF001363">
    <property type="entry name" value="Malate_synth"/>
    <property type="match status" value="1"/>
</dbReference>
<comment type="catalytic activity">
    <reaction evidence="6">
        <text>glyoxylate + acetyl-CoA + H2O = (S)-malate + CoA + H(+)</text>
        <dbReference type="Rhea" id="RHEA:18181"/>
        <dbReference type="ChEBI" id="CHEBI:15377"/>
        <dbReference type="ChEBI" id="CHEBI:15378"/>
        <dbReference type="ChEBI" id="CHEBI:15589"/>
        <dbReference type="ChEBI" id="CHEBI:36655"/>
        <dbReference type="ChEBI" id="CHEBI:57287"/>
        <dbReference type="ChEBI" id="CHEBI:57288"/>
        <dbReference type="EC" id="2.3.3.9"/>
    </reaction>
</comment>
<keyword evidence="13" id="KW-1185">Reference proteome</keyword>
<evidence type="ECO:0000259" key="11">
    <source>
        <dbReference type="Pfam" id="PF20659"/>
    </source>
</evidence>
<feature type="domain" description="Malate synthase C-terminal" evidence="11">
    <location>
        <begin position="401"/>
        <end position="513"/>
    </location>
</feature>
<dbReference type="GO" id="GO:0006097">
    <property type="term" value="P:glyoxylate cycle"/>
    <property type="evidence" value="ECO:0007669"/>
    <property type="project" value="UniProtKB-KW"/>
</dbReference>
<evidence type="ECO:0000256" key="6">
    <source>
        <dbReference type="ARBA" id="ARBA00047918"/>
    </source>
</evidence>
<dbReference type="EMBL" id="RBIL01000002">
    <property type="protein sequence ID" value="RKQ87776.1"/>
    <property type="molecule type" value="Genomic_DNA"/>
</dbReference>
<dbReference type="GO" id="GO:0004474">
    <property type="term" value="F:malate synthase activity"/>
    <property type="evidence" value="ECO:0007669"/>
    <property type="project" value="UniProtKB-EC"/>
</dbReference>
<comment type="similarity">
    <text evidence="1">Belongs to the malate synthase family.</text>
</comment>
<evidence type="ECO:0000259" key="9">
    <source>
        <dbReference type="Pfam" id="PF01274"/>
    </source>
</evidence>
<dbReference type="GO" id="GO:0006099">
    <property type="term" value="P:tricarboxylic acid cycle"/>
    <property type="evidence" value="ECO:0007669"/>
    <property type="project" value="UniProtKB-KW"/>
</dbReference>
<evidence type="ECO:0000256" key="5">
    <source>
        <dbReference type="ARBA" id="ARBA00022679"/>
    </source>
</evidence>
<keyword evidence="5" id="KW-0808">Transferase</keyword>
<dbReference type="Pfam" id="PF20659">
    <property type="entry name" value="MS_C"/>
    <property type="match status" value="1"/>
</dbReference>
<dbReference type="CDD" id="cd00727">
    <property type="entry name" value="malate_synt_A"/>
    <property type="match status" value="1"/>
</dbReference>
<evidence type="ECO:0000256" key="3">
    <source>
        <dbReference type="ARBA" id="ARBA00022435"/>
    </source>
</evidence>
<evidence type="ECO:0000313" key="12">
    <source>
        <dbReference type="EMBL" id="RKQ87776.1"/>
    </source>
</evidence>
<evidence type="ECO:0000256" key="4">
    <source>
        <dbReference type="ARBA" id="ARBA00022532"/>
    </source>
</evidence>
<dbReference type="NCBIfam" id="TIGR01344">
    <property type="entry name" value="malate_syn_A"/>
    <property type="match status" value="1"/>
</dbReference>
<dbReference type="InterPro" id="IPR006252">
    <property type="entry name" value="Malate_synthA"/>
</dbReference>
<comment type="caution">
    <text evidence="12">The sequence shown here is derived from an EMBL/GenBank/DDBJ whole genome shotgun (WGS) entry which is preliminary data.</text>
</comment>
<dbReference type="InterPro" id="IPR011076">
    <property type="entry name" value="Malate_synth_sf"/>
</dbReference>
<dbReference type="Gene3D" id="3.20.20.360">
    <property type="entry name" value="Malate synthase, domain 3"/>
    <property type="match status" value="1"/>
</dbReference>
<feature type="active site" description="Proton donor" evidence="8">
    <location>
        <position position="436"/>
    </location>
</feature>
<dbReference type="InterPro" id="IPR048356">
    <property type="entry name" value="MS_N"/>
</dbReference>
<organism evidence="12 13">
    <name type="scientific">Solirubrobacter pauli</name>
    <dbReference type="NCBI Taxonomy" id="166793"/>
    <lineage>
        <taxon>Bacteria</taxon>
        <taxon>Bacillati</taxon>
        <taxon>Actinomycetota</taxon>
        <taxon>Thermoleophilia</taxon>
        <taxon>Solirubrobacterales</taxon>
        <taxon>Solirubrobacteraceae</taxon>
        <taxon>Solirubrobacter</taxon>
    </lineage>
</organism>
<evidence type="ECO:0000313" key="13">
    <source>
        <dbReference type="Proteomes" id="UP000278962"/>
    </source>
</evidence>
<gene>
    <name evidence="12" type="ORF">C8N24_5805</name>
</gene>
<evidence type="ECO:0000256" key="7">
    <source>
        <dbReference type="ARBA" id="ARBA00068441"/>
    </source>
</evidence>
<evidence type="ECO:0000256" key="8">
    <source>
        <dbReference type="PIRSR" id="PIRSR001363-1"/>
    </source>
</evidence>
<evidence type="ECO:0000256" key="2">
    <source>
        <dbReference type="ARBA" id="ARBA00012636"/>
    </source>
</evidence>
<dbReference type="Pfam" id="PF20656">
    <property type="entry name" value="MS_N"/>
    <property type="match status" value="1"/>
</dbReference>
<dbReference type="Pfam" id="PF01274">
    <property type="entry name" value="MS_TIM-barrel"/>
    <property type="match status" value="1"/>
</dbReference>
<keyword evidence="4" id="KW-0816">Tricarboxylic acid cycle</keyword>
<sequence>MSHVKAAAPPTDAAAQILTDEAIAFVGELQERFGARRAELLAARKQRGKPSGFLDETREIREGDWQVPPPRPDYEDRRAEITGPTDRKLVINALNSGAKGFMADFEDANSPTWQNQVEGHLNLIDAIEGTITYDSADGKHYELIENPATLLVRPRGWHLPEKHLTLDGEPVAGALMDFGLYAFHSGHRLAARDKGLYLYLPKMEHHEEAALWNDVFTFTRESLGLPAGLIRATVLIETLPAAFQMAEIIHALGEHSYGLNAGRWDYIFSMIKVFRDDPDFVLPDRNDVKMTVPFMKAYTELLVKTCHEHGAFAMGGMAALIPSRKDEAANQRAIEAVKADKEREAKAGFDGTWVAHPDVVQTALDAFDEVLGNRPNQIDKQRYDVEVTADQLLDAGSTPGEITEEGLRSDVNVGFQYISFWLGGRGAAGINNLMEDAATAEISRSQIWQWVKHGKFDRDHVRKVLDEEMEKIRAEVGDETWQKGRPEETKRIFEQVALSDEFPDFLTLPAYEYID</sequence>
<protein>
    <recommendedName>
        <fullName evidence="7">Malate synthase</fullName>
        <ecNumber evidence="2">2.3.3.9</ecNumber>
    </recommendedName>
</protein>
<dbReference type="InterPro" id="IPR048355">
    <property type="entry name" value="MS_C"/>
</dbReference>
<dbReference type="InterPro" id="IPR044856">
    <property type="entry name" value="Malate_synth_C_sf"/>
</dbReference>
<dbReference type="SUPFAM" id="SSF51645">
    <property type="entry name" value="Malate synthase G"/>
    <property type="match status" value="1"/>
</dbReference>
<dbReference type="GO" id="GO:0005737">
    <property type="term" value="C:cytoplasm"/>
    <property type="evidence" value="ECO:0007669"/>
    <property type="project" value="TreeGrafter"/>
</dbReference>